<dbReference type="OrthoDB" id="9770036at2"/>
<evidence type="ECO:0000256" key="4">
    <source>
        <dbReference type="ARBA" id="ARBA00022989"/>
    </source>
</evidence>
<evidence type="ECO:0000256" key="1">
    <source>
        <dbReference type="ARBA" id="ARBA00004651"/>
    </source>
</evidence>
<evidence type="ECO:0000313" key="10">
    <source>
        <dbReference type="EMBL" id="BAO55424.1"/>
    </source>
</evidence>
<evidence type="ECO:0000256" key="3">
    <source>
        <dbReference type="ARBA" id="ARBA00022692"/>
    </source>
</evidence>
<dbReference type="PANTHER" id="PTHR30572:SF4">
    <property type="entry name" value="ABC TRANSPORTER PERMEASE YTRF"/>
    <property type="match status" value="1"/>
</dbReference>
<evidence type="ECO:0000259" key="9">
    <source>
        <dbReference type="Pfam" id="PF12704"/>
    </source>
</evidence>
<organism evidence="10 11">
    <name type="scientific">Nonlabens marinus S1-08</name>
    <dbReference type="NCBI Taxonomy" id="1454201"/>
    <lineage>
        <taxon>Bacteria</taxon>
        <taxon>Pseudomonadati</taxon>
        <taxon>Bacteroidota</taxon>
        <taxon>Flavobacteriia</taxon>
        <taxon>Flavobacteriales</taxon>
        <taxon>Flavobacteriaceae</taxon>
        <taxon>Nonlabens</taxon>
    </lineage>
</organism>
<keyword evidence="11" id="KW-1185">Reference proteome</keyword>
<dbReference type="InterPro" id="IPR050250">
    <property type="entry name" value="Macrolide_Exporter_MacB"/>
</dbReference>
<feature type="transmembrane region" description="Helical" evidence="7">
    <location>
        <begin position="382"/>
        <end position="405"/>
    </location>
</feature>
<comment type="similarity">
    <text evidence="6">Belongs to the ABC-4 integral membrane protein family.</text>
</comment>
<feature type="domain" description="ABC3 transporter permease C-terminal" evidence="8">
    <location>
        <begin position="295"/>
        <end position="409"/>
    </location>
</feature>
<keyword evidence="5 7" id="KW-0472">Membrane</keyword>
<evidence type="ECO:0000256" key="7">
    <source>
        <dbReference type="SAM" id="Phobius"/>
    </source>
</evidence>
<evidence type="ECO:0000256" key="5">
    <source>
        <dbReference type="ARBA" id="ARBA00023136"/>
    </source>
</evidence>
<accession>W8VQ33</accession>
<dbReference type="Pfam" id="PF02687">
    <property type="entry name" value="FtsX"/>
    <property type="match status" value="1"/>
</dbReference>
<gene>
    <name evidence="10" type="ORF">NMS_1415</name>
</gene>
<dbReference type="Pfam" id="PF12704">
    <property type="entry name" value="MacB_PCD"/>
    <property type="match status" value="1"/>
</dbReference>
<dbReference type="Proteomes" id="UP000031760">
    <property type="component" value="Chromosome"/>
</dbReference>
<feature type="transmembrane region" description="Helical" evidence="7">
    <location>
        <begin position="288"/>
        <end position="314"/>
    </location>
</feature>
<evidence type="ECO:0000256" key="6">
    <source>
        <dbReference type="ARBA" id="ARBA00038076"/>
    </source>
</evidence>
<feature type="domain" description="MacB-like periplasmic core" evidence="9">
    <location>
        <begin position="26"/>
        <end position="254"/>
    </location>
</feature>
<evidence type="ECO:0000256" key="2">
    <source>
        <dbReference type="ARBA" id="ARBA00022475"/>
    </source>
</evidence>
<name>W8VQ33_9FLAO</name>
<dbReference type="HOGENOM" id="CLU_000604_8_0_10"/>
<dbReference type="KEGG" id="nmf:NMS_1415"/>
<feature type="transmembrane region" description="Helical" evidence="7">
    <location>
        <begin position="335"/>
        <end position="362"/>
    </location>
</feature>
<proteinExistence type="inferred from homology"/>
<dbReference type="AlphaFoldDB" id="W8VQ33"/>
<sequence>MLIYLRVLKESFFFALNALRTNLLRTFLSLLGVTIGIFAIIGVLAAIDSLENEIKDGLSSLDISTIYVLNRSFGPTELEPYQYQNFPNVSYEEYLMLKRSVPNLDAITYTFFTAPENIKFEDKTVTGVGIQPHTSDFYQLENLKLTDGRFFNDSEDVSGSPVVVLGYEIAQSLFDNTNPIGKRIRLYGNKFTVIGVLEKEGAGAFGPSKDESAFIPVNFVRRIYSDTNKNTTTALIMKPKAGVDLDEFMATVEQRLRNSRGLKGDDLSTFFINPLKGFADFLDQVTGVMTLIGVIISGFSMLVGGFGIANIMFVSVKERTNLIGIQKSLGAKSRFILSQFLFESVILAIFGGLFGLFFVWLATLGANLAVDDFEFILSLKNIILGTSISAIIGLIAGVIPAFVAARLDPVEAIRTGM</sequence>
<reference evidence="10 11" key="1">
    <citation type="journal article" date="2014" name="Proc. Natl. Acad. Sci. U.S.A.">
        <title>Functional characterization of flavobacteria rhodopsins reveals a unique class of light-driven chloride pump in bacteria.</title>
        <authorList>
            <person name="Yoshizawa S."/>
            <person name="Kumagai Y."/>
            <person name="Kim H."/>
            <person name="Ogura Y."/>
            <person name="Hayashi T."/>
            <person name="Iwasaki W."/>
            <person name="DeLong E.F."/>
            <person name="Kogure K."/>
        </authorList>
    </citation>
    <scope>NUCLEOTIDE SEQUENCE [LARGE SCALE GENOMIC DNA]</scope>
    <source>
        <strain evidence="10 11">S1-08</strain>
    </source>
</reference>
<keyword evidence="3 7" id="KW-0812">Transmembrane</keyword>
<keyword evidence="4 7" id="KW-1133">Transmembrane helix</keyword>
<dbReference type="InterPro" id="IPR025857">
    <property type="entry name" value="MacB_PCD"/>
</dbReference>
<dbReference type="RefSeq" id="WP_041496034.1">
    <property type="nucleotide sequence ID" value="NZ_AP014548.1"/>
</dbReference>
<dbReference type="PANTHER" id="PTHR30572">
    <property type="entry name" value="MEMBRANE COMPONENT OF TRANSPORTER-RELATED"/>
    <property type="match status" value="1"/>
</dbReference>
<dbReference type="InterPro" id="IPR003838">
    <property type="entry name" value="ABC3_permease_C"/>
</dbReference>
<evidence type="ECO:0000259" key="8">
    <source>
        <dbReference type="Pfam" id="PF02687"/>
    </source>
</evidence>
<keyword evidence="2" id="KW-1003">Cell membrane</keyword>
<dbReference type="GO" id="GO:0005886">
    <property type="term" value="C:plasma membrane"/>
    <property type="evidence" value="ECO:0007669"/>
    <property type="project" value="UniProtKB-SubCell"/>
</dbReference>
<dbReference type="EMBL" id="AP014548">
    <property type="protein sequence ID" value="BAO55424.1"/>
    <property type="molecule type" value="Genomic_DNA"/>
</dbReference>
<protein>
    <submittedName>
        <fullName evidence="10">ABC transporter efflux protein</fullName>
    </submittedName>
</protein>
<dbReference type="GO" id="GO:0022857">
    <property type="term" value="F:transmembrane transporter activity"/>
    <property type="evidence" value="ECO:0007669"/>
    <property type="project" value="TreeGrafter"/>
</dbReference>
<comment type="subcellular location">
    <subcellularLocation>
        <location evidence="1">Cell membrane</location>
        <topology evidence="1">Multi-pass membrane protein</topology>
    </subcellularLocation>
</comment>
<feature type="transmembrane region" description="Helical" evidence="7">
    <location>
        <begin position="27"/>
        <end position="47"/>
    </location>
</feature>
<evidence type="ECO:0000313" key="11">
    <source>
        <dbReference type="Proteomes" id="UP000031760"/>
    </source>
</evidence>
<dbReference type="STRING" id="1454201.NMS_1415"/>